<evidence type="ECO:0000256" key="2">
    <source>
        <dbReference type="ARBA" id="ARBA00007991"/>
    </source>
</evidence>
<organism evidence="6 7">
    <name type="scientific">Ambispora gerdemannii</name>
    <dbReference type="NCBI Taxonomy" id="144530"/>
    <lineage>
        <taxon>Eukaryota</taxon>
        <taxon>Fungi</taxon>
        <taxon>Fungi incertae sedis</taxon>
        <taxon>Mucoromycota</taxon>
        <taxon>Glomeromycotina</taxon>
        <taxon>Glomeromycetes</taxon>
        <taxon>Archaeosporales</taxon>
        <taxon>Ambisporaceae</taxon>
        <taxon>Ambispora</taxon>
    </lineage>
</organism>
<dbReference type="Proteomes" id="UP000789831">
    <property type="component" value="Unassembled WGS sequence"/>
</dbReference>
<dbReference type="Pfam" id="PF25758">
    <property type="entry name" value="TPR_IPO11"/>
    <property type="match status" value="1"/>
</dbReference>
<comment type="similarity">
    <text evidence="2">Belongs to the importin beta family.</text>
</comment>
<keyword evidence="4" id="KW-0539">Nucleus</keyword>
<dbReference type="InterPro" id="IPR058669">
    <property type="entry name" value="TPR_IPO7/11-like"/>
</dbReference>
<dbReference type="GO" id="GO:0005829">
    <property type="term" value="C:cytosol"/>
    <property type="evidence" value="ECO:0007669"/>
    <property type="project" value="TreeGrafter"/>
</dbReference>
<dbReference type="InterPro" id="IPR001494">
    <property type="entry name" value="Importin-beta_N"/>
</dbReference>
<dbReference type="Pfam" id="PF03810">
    <property type="entry name" value="IBN_N"/>
    <property type="match status" value="1"/>
</dbReference>
<dbReference type="OrthoDB" id="361693at2759"/>
<name>A0A9N8Z8A6_9GLOM</name>
<comment type="caution">
    <text evidence="6">The sequence shown here is derived from an EMBL/GenBank/DDBJ whole genome shotgun (WGS) entry which is preliminary data.</text>
</comment>
<keyword evidence="3" id="KW-0813">Transport</keyword>
<dbReference type="GO" id="GO:0006606">
    <property type="term" value="P:protein import into nucleus"/>
    <property type="evidence" value="ECO:0007669"/>
    <property type="project" value="TreeGrafter"/>
</dbReference>
<dbReference type="Gene3D" id="1.25.10.10">
    <property type="entry name" value="Leucine-rich Repeat Variant"/>
    <property type="match status" value="1"/>
</dbReference>
<dbReference type="GO" id="GO:0005635">
    <property type="term" value="C:nuclear envelope"/>
    <property type="evidence" value="ECO:0007669"/>
    <property type="project" value="TreeGrafter"/>
</dbReference>
<dbReference type="PANTHER" id="PTHR10997:SF7">
    <property type="entry name" value="IMPORTIN-11"/>
    <property type="match status" value="1"/>
</dbReference>
<evidence type="ECO:0000256" key="1">
    <source>
        <dbReference type="ARBA" id="ARBA00004123"/>
    </source>
</evidence>
<dbReference type="SMART" id="SM00913">
    <property type="entry name" value="IBN_N"/>
    <property type="match status" value="1"/>
</dbReference>
<reference evidence="6" key="1">
    <citation type="submission" date="2021-06" db="EMBL/GenBank/DDBJ databases">
        <authorList>
            <person name="Kallberg Y."/>
            <person name="Tangrot J."/>
            <person name="Rosling A."/>
        </authorList>
    </citation>
    <scope>NUCLEOTIDE SEQUENCE</scope>
    <source>
        <strain evidence="6">MT106</strain>
    </source>
</reference>
<comment type="subcellular location">
    <subcellularLocation>
        <location evidence="1">Nucleus</location>
    </subcellularLocation>
</comment>
<keyword evidence="7" id="KW-1185">Reference proteome</keyword>
<gene>
    <name evidence="6" type="ORF">AGERDE_LOCUS2983</name>
</gene>
<evidence type="ECO:0000256" key="4">
    <source>
        <dbReference type="ARBA" id="ARBA00023242"/>
    </source>
</evidence>
<dbReference type="AlphaFoldDB" id="A0A9N8Z8A6"/>
<evidence type="ECO:0000259" key="5">
    <source>
        <dbReference type="PROSITE" id="PS50166"/>
    </source>
</evidence>
<protein>
    <submittedName>
        <fullName evidence="6">4188_t:CDS:1</fullName>
    </submittedName>
</protein>
<proteinExistence type="inferred from homology"/>
<accession>A0A9N8Z8A6</accession>
<evidence type="ECO:0000313" key="6">
    <source>
        <dbReference type="EMBL" id="CAG8476007.1"/>
    </source>
</evidence>
<dbReference type="InterPro" id="IPR011989">
    <property type="entry name" value="ARM-like"/>
</dbReference>
<dbReference type="GO" id="GO:0031267">
    <property type="term" value="F:small GTPase binding"/>
    <property type="evidence" value="ECO:0007669"/>
    <property type="project" value="InterPro"/>
</dbReference>
<evidence type="ECO:0000256" key="3">
    <source>
        <dbReference type="ARBA" id="ARBA00022448"/>
    </source>
</evidence>
<dbReference type="InterPro" id="IPR016024">
    <property type="entry name" value="ARM-type_fold"/>
</dbReference>
<dbReference type="PANTHER" id="PTHR10997">
    <property type="entry name" value="IMPORTIN-7, 8, 11"/>
    <property type="match status" value="1"/>
</dbReference>
<dbReference type="EMBL" id="CAJVPL010000267">
    <property type="protein sequence ID" value="CAG8476007.1"/>
    <property type="molecule type" value="Genomic_DNA"/>
</dbReference>
<dbReference type="SUPFAM" id="SSF48371">
    <property type="entry name" value="ARM repeat"/>
    <property type="match status" value="1"/>
</dbReference>
<feature type="domain" description="Importin N-terminal" evidence="5">
    <location>
        <begin position="27"/>
        <end position="99"/>
    </location>
</feature>
<sequence length="912" mass="104685">MSSPREQLLLILAQAASQQQPELLKSAEATLKEWETAPEFHYTLLDIVYDKTIEQSIRFLAAIYLKNGIDKYWRKTAKNAIRPEEKTQIKSRLLSFMDEEINQLAMQNAILISKIARLDYPKEWPDLLQNLLKIIHSTINSMGDYQSQLIQKRLLLTLHLTVKALCSKTFAPDRKMLEQIAPDLLRDVGSVFFEHANRFYTLLSSSNDVSQITVELETSILALKCLRRLITHGFQDISEIDQAKAKNIFMIYSIRGNSMQDTESPIFAFIESHITLIGKLYIDLQMMHPIPFALTPRTMEILKYYWQVLVAHGPSYDQGVIKKSSYNQNSRGLDKSKITAAIKTVDDELLTPEFITSCAEILISRFLILMKEDLSMWEEDPEGWVNSSEADHWEYQLRPCAEKVFMELLMQNREILSPLIIRLLENVASISEENSLLLKDTVYSAVGLGSHELYDVLDFDSFLVNHLVNEVGNRNPSFKIIRRRIGWLIDEWDFDASVFSEYLDRTVASLTRIMMIVEQFDTRTKILNCLSVIIERMEEQIAPFTQHITSLLPPLWDASRQEPWFKPSILTILTKLVGALKENSSNLQEFIIPLLQYSINPNIEENVYLLEDALDLWLAILQNTEQCTPLLFELVPSAIALLELGSETLKRILKTLESYIILVPEMMIQAFGHPILDAFTRLLGDLQTEACNFIIHVIDTILQACPIQLTGENLIGTGLLWKLKQPYNVVGYISIFARITISEPNYFLQFIAIANQQSNPHGDALLEKILDVWIIRFDNIAHPKQRKLNAMAFTALIATTNPIILTRLPHFISIWCDVLSEVRETGGGDALVYWQQEPTENKEFVNEEETAETKRRRALLQRDPVHSTNLIQYIQAKLTECETLNGGPDSFRQQYLVSIDNVLLDQFYSLMS</sequence>
<evidence type="ECO:0000313" key="7">
    <source>
        <dbReference type="Proteomes" id="UP000789831"/>
    </source>
</evidence>
<dbReference type="PROSITE" id="PS50166">
    <property type="entry name" value="IMPORTIN_B_NT"/>
    <property type="match status" value="1"/>
</dbReference>